<feature type="transmembrane region" description="Helical" evidence="8">
    <location>
        <begin position="25"/>
        <end position="57"/>
    </location>
</feature>
<name>A0ABD5R7Y1_9EURY</name>
<evidence type="ECO:0000313" key="10">
    <source>
        <dbReference type="EMBL" id="MFC5366121.1"/>
    </source>
</evidence>
<evidence type="ECO:0000256" key="1">
    <source>
        <dbReference type="ARBA" id="ARBA00004651"/>
    </source>
</evidence>
<proteinExistence type="inferred from homology"/>
<keyword evidence="2 8" id="KW-0813">Transport</keyword>
<dbReference type="InterPro" id="IPR010065">
    <property type="entry name" value="AA_ABC_transptr_permease_3TM"/>
</dbReference>
<sequence length="240" mass="25759">MLAGSGSPVPLQLSDWVFVAENADYLLAGTALTILLSIVCVLVGFLVGFPGGAVAVYGGSVSRRLVENVGVVLRGTPIVVIFFFTYFVFGTPGLDLGFFEISPEFVAAVLGLGLRSAAYQTEMFRGALQSVDDGQLEAARSLGMGKWESVGYVAVPQALRRSVPSFQNEATIVLKDTSVVFAIGLSELLTRSYDLFTRETTATLEVILTISAIYFVLTFVTNRGLDYVESVYRIPGGERA</sequence>
<protein>
    <submittedName>
        <fullName evidence="10">Amino acid ABC transporter permease</fullName>
    </submittedName>
</protein>
<keyword evidence="4 8" id="KW-0812">Transmembrane</keyword>
<dbReference type="EMBL" id="JBHSKX010000001">
    <property type="protein sequence ID" value="MFC5366121.1"/>
    <property type="molecule type" value="Genomic_DNA"/>
</dbReference>
<evidence type="ECO:0000256" key="4">
    <source>
        <dbReference type="ARBA" id="ARBA00022692"/>
    </source>
</evidence>
<evidence type="ECO:0000256" key="2">
    <source>
        <dbReference type="ARBA" id="ARBA00022448"/>
    </source>
</evidence>
<dbReference type="PANTHER" id="PTHR30614">
    <property type="entry name" value="MEMBRANE COMPONENT OF AMINO ACID ABC TRANSPORTER"/>
    <property type="match status" value="1"/>
</dbReference>
<evidence type="ECO:0000256" key="8">
    <source>
        <dbReference type="RuleBase" id="RU363032"/>
    </source>
</evidence>
<evidence type="ECO:0000256" key="6">
    <source>
        <dbReference type="ARBA" id="ARBA00022989"/>
    </source>
</evidence>
<dbReference type="Pfam" id="PF00528">
    <property type="entry name" value="BPD_transp_1"/>
    <property type="match status" value="1"/>
</dbReference>
<feature type="transmembrane region" description="Helical" evidence="8">
    <location>
        <begin position="69"/>
        <end position="89"/>
    </location>
</feature>
<evidence type="ECO:0000256" key="5">
    <source>
        <dbReference type="ARBA" id="ARBA00022970"/>
    </source>
</evidence>
<dbReference type="SUPFAM" id="SSF161098">
    <property type="entry name" value="MetI-like"/>
    <property type="match status" value="1"/>
</dbReference>
<keyword evidence="6 8" id="KW-1133">Transmembrane helix</keyword>
<dbReference type="PANTHER" id="PTHR30614:SF0">
    <property type="entry name" value="L-CYSTINE TRANSPORT SYSTEM PERMEASE PROTEIN TCYL"/>
    <property type="match status" value="1"/>
</dbReference>
<organism evidence="10 11">
    <name type="scientific">Salinirubrum litoreum</name>
    <dbReference type="NCBI Taxonomy" id="1126234"/>
    <lineage>
        <taxon>Archaea</taxon>
        <taxon>Methanobacteriati</taxon>
        <taxon>Methanobacteriota</taxon>
        <taxon>Stenosarchaea group</taxon>
        <taxon>Halobacteria</taxon>
        <taxon>Halobacteriales</taxon>
        <taxon>Haloferacaceae</taxon>
        <taxon>Salinirubrum</taxon>
    </lineage>
</organism>
<keyword evidence="11" id="KW-1185">Reference proteome</keyword>
<gene>
    <name evidence="10" type="ORF">ACFPJ5_04170</name>
</gene>
<dbReference type="PROSITE" id="PS50928">
    <property type="entry name" value="ABC_TM1"/>
    <property type="match status" value="1"/>
</dbReference>
<dbReference type="InterPro" id="IPR043429">
    <property type="entry name" value="ArtM/GltK/GlnP/TcyL/YhdX-like"/>
</dbReference>
<keyword evidence="3" id="KW-1003">Cell membrane</keyword>
<dbReference type="NCBIfam" id="TIGR01726">
    <property type="entry name" value="HEQRo_perm_3TM"/>
    <property type="match status" value="1"/>
</dbReference>
<comment type="caution">
    <text evidence="10">The sequence shown here is derived from an EMBL/GenBank/DDBJ whole genome shotgun (WGS) entry which is preliminary data.</text>
</comment>
<evidence type="ECO:0000313" key="11">
    <source>
        <dbReference type="Proteomes" id="UP001596201"/>
    </source>
</evidence>
<feature type="domain" description="ABC transmembrane type-1" evidence="9">
    <location>
        <begin position="30"/>
        <end position="225"/>
    </location>
</feature>
<dbReference type="Proteomes" id="UP001596201">
    <property type="component" value="Unassembled WGS sequence"/>
</dbReference>
<dbReference type="GO" id="GO:0006865">
    <property type="term" value="P:amino acid transport"/>
    <property type="evidence" value="ECO:0007669"/>
    <property type="project" value="UniProtKB-KW"/>
</dbReference>
<evidence type="ECO:0000256" key="7">
    <source>
        <dbReference type="ARBA" id="ARBA00023136"/>
    </source>
</evidence>
<comment type="similarity">
    <text evidence="8">Belongs to the binding-protein-dependent transport system permease family.</text>
</comment>
<evidence type="ECO:0000256" key="3">
    <source>
        <dbReference type="ARBA" id="ARBA00022475"/>
    </source>
</evidence>
<reference evidence="10 11" key="1">
    <citation type="journal article" date="2019" name="Int. J. Syst. Evol. Microbiol.">
        <title>The Global Catalogue of Microorganisms (GCM) 10K type strain sequencing project: providing services to taxonomists for standard genome sequencing and annotation.</title>
        <authorList>
            <consortium name="The Broad Institute Genomics Platform"/>
            <consortium name="The Broad Institute Genome Sequencing Center for Infectious Disease"/>
            <person name="Wu L."/>
            <person name="Ma J."/>
        </authorList>
    </citation>
    <scope>NUCLEOTIDE SEQUENCE [LARGE SCALE GENOMIC DNA]</scope>
    <source>
        <strain evidence="10 11">CGMCC 1.12237</strain>
    </source>
</reference>
<dbReference type="InterPro" id="IPR000515">
    <property type="entry name" value="MetI-like"/>
</dbReference>
<comment type="subcellular location">
    <subcellularLocation>
        <location evidence="1 8">Cell membrane</location>
        <topology evidence="1 8">Multi-pass membrane protein</topology>
    </subcellularLocation>
</comment>
<keyword evidence="5" id="KW-0029">Amino-acid transport</keyword>
<dbReference type="RefSeq" id="WP_227229421.1">
    <property type="nucleotide sequence ID" value="NZ_JAJCVJ010000001.1"/>
</dbReference>
<keyword evidence="7 8" id="KW-0472">Membrane</keyword>
<evidence type="ECO:0000259" key="9">
    <source>
        <dbReference type="PROSITE" id="PS50928"/>
    </source>
</evidence>
<dbReference type="Gene3D" id="1.10.3720.10">
    <property type="entry name" value="MetI-like"/>
    <property type="match status" value="1"/>
</dbReference>
<dbReference type="InterPro" id="IPR035906">
    <property type="entry name" value="MetI-like_sf"/>
</dbReference>
<dbReference type="GO" id="GO:0005886">
    <property type="term" value="C:plasma membrane"/>
    <property type="evidence" value="ECO:0007669"/>
    <property type="project" value="UniProtKB-SubCell"/>
</dbReference>
<dbReference type="CDD" id="cd06261">
    <property type="entry name" value="TM_PBP2"/>
    <property type="match status" value="1"/>
</dbReference>
<accession>A0ABD5R7Y1</accession>
<dbReference type="AlphaFoldDB" id="A0ABD5R7Y1"/>